<evidence type="ECO:0000313" key="4">
    <source>
        <dbReference type="EMBL" id="RKE98786.1"/>
    </source>
</evidence>
<dbReference type="EMBL" id="RAQJ01000001">
    <property type="protein sequence ID" value="RKE98786.1"/>
    <property type="molecule type" value="Genomic_DNA"/>
</dbReference>
<organism evidence="4 5">
    <name type="scientific">Ichthyenterobacterium magnum</name>
    <dbReference type="NCBI Taxonomy" id="1230530"/>
    <lineage>
        <taxon>Bacteria</taxon>
        <taxon>Pseudomonadati</taxon>
        <taxon>Bacteroidota</taxon>
        <taxon>Flavobacteriia</taxon>
        <taxon>Flavobacteriales</taxon>
        <taxon>Flavobacteriaceae</taxon>
        <taxon>Ichthyenterobacterium</taxon>
    </lineage>
</organism>
<dbReference type="SUPFAM" id="SSF63825">
    <property type="entry name" value="YWTD domain"/>
    <property type="match status" value="1"/>
</dbReference>
<reference evidence="4 5" key="1">
    <citation type="submission" date="2018-09" db="EMBL/GenBank/DDBJ databases">
        <title>Genomic Encyclopedia of Archaeal and Bacterial Type Strains, Phase II (KMG-II): from individual species to whole genera.</title>
        <authorList>
            <person name="Goeker M."/>
        </authorList>
    </citation>
    <scope>NUCLEOTIDE SEQUENCE [LARGE SCALE GENOMIC DNA]</scope>
    <source>
        <strain evidence="4 5">DSM 26283</strain>
    </source>
</reference>
<keyword evidence="1 2" id="KW-0732">Signal</keyword>
<gene>
    <name evidence="4" type="ORF">BXY80_0880</name>
</gene>
<proteinExistence type="predicted"/>
<sequence>MKTKLLTVFTIILTVLNIYSQPNTSDYVSGLVEPNGIIAIGTDLYVHGFEDIYIIDTTNPTPVANSIHTSETNFFITDIVINGTTLYMAQENYIIPTDTWLGSRIVSLDLNNIAAPVEVIFSNPMEYISGLTTDGNTLYFSAETLINPPNFEPFFTHIDKLDITQVNPVPVNIVPNISNNGVVGDMILHNNNLLISVRDDQKVYGVDTTINNPSINTVVDGLSFNRGIFENGNELYIADGSRMRKIELDNPSASLIDVAYNTTYEDMNNGMPFYANFRDIALIGNRMYMPLQNQGMIVSAIDITLSIDEFDTLQFSLYPNPAKNQFTIQLDASVQLEQVIVYNILGQEVLTSKNIVVNTSNLVSGSYFVKVSTSKGKTTKKLIIE</sequence>
<evidence type="ECO:0000256" key="1">
    <source>
        <dbReference type="ARBA" id="ARBA00022729"/>
    </source>
</evidence>
<evidence type="ECO:0000256" key="2">
    <source>
        <dbReference type="SAM" id="SignalP"/>
    </source>
</evidence>
<dbReference type="AlphaFoldDB" id="A0A420DX48"/>
<evidence type="ECO:0000313" key="5">
    <source>
        <dbReference type="Proteomes" id="UP000284892"/>
    </source>
</evidence>
<dbReference type="Proteomes" id="UP000284892">
    <property type="component" value="Unassembled WGS sequence"/>
</dbReference>
<keyword evidence="5" id="KW-1185">Reference proteome</keyword>
<dbReference type="RefSeq" id="WP_120199975.1">
    <property type="nucleotide sequence ID" value="NZ_RAQJ01000001.1"/>
</dbReference>
<feature type="chain" id="PRO_5018979964" evidence="2">
    <location>
        <begin position="21"/>
        <end position="385"/>
    </location>
</feature>
<accession>A0A420DX48</accession>
<feature type="signal peptide" evidence="2">
    <location>
        <begin position="1"/>
        <end position="20"/>
    </location>
</feature>
<dbReference type="InterPro" id="IPR026444">
    <property type="entry name" value="Secre_tail"/>
</dbReference>
<feature type="domain" description="Secretion system C-terminal sorting" evidence="3">
    <location>
        <begin position="317"/>
        <end position="384"/>
    </location>
</feature>
<dbReference type="OrthoDB" id="1333964at2"/>
<protein>
    <submittedName>
        <fullName evidence="4">Putative secreted protein (Por secretion system target)</fullName>
    </submittedName>
</protein>
<dbReference type="Pfam" id="PF18962">
    <property type="entry name" value="Por_Secre_tail"/>
    <property type="match status" value="1"/>
</dbReference>
<evidence type="ECO:0000259" key="3">
    <source>
        <dbReference type="Pfam" id="PF18962"/>
    </source>
</evidence>
<dbReference type="NCBIfam" id="TIGR04183">
    <property type="entry name" value="Por_Secre_tail"/>
    <property type="match status" value="1"/>
</dbReference>
<name>A0A420DX48_9FLAO</name>
<comment type="caution">
    <text evidence="4">The sequence shown here is derived from an EMBL/GenBank/DDBJ whole genome shotgun (WGS) entry which is preliminary data.</text>
</comment>